<proteinExistence type="predicted"/>
<gene>
    <name evidence="2" type="ORF">LSAT_V11C100046070</name>
</gene>
<name>A0A9R1WMP6_LACSA</name>
<evidence type="ECO:0000313" key="2">
    <source>
        <dbReference type="EMBL" id="KAJ0226458.1"/>
    </source>
</evidence>
<sequence length="171" mass="19518">MYVFSGSSVERREKRSKAEPGGSVEEVHREEGKGVAYLQQTFSRLFLVADSWKTNGQQQQRLAAVEQFVAPRLLWRLLVVPSLVRQQKQKIREKLAATVTISGGIWLAPISSKEAATSSISQKEKYILWATIKEERKKKMEEKVADSLVLDSHNRREETIIKQRSSVFNCV</sequence>
<dbReference type="Proteomes" id="UP000235145">
    <property type="component" value="Unassembled WGS sequence"/>
</dbReference>
<comment type="caution">
    <text evidence="2">The sequence shown here is derived from an EMBL/GenBank/DDBJ whole genome shotgun (WGS) entry which is preliminary data.</text>
</comment>
<organism evidence="2 3">
    <name type="scientific">Lactuca sativa</name>
    <name type="common">Garden lettuce</name>
    <dbReference type="NCBI Taxonomy" id="4236"/>
    <lineage>
        <taxon>Eukaryota</taxon>
        <taxon>Viridiplantae</taxon>
        <taxon>Streptophyta</taxon>
        <taxon>Embryophyta</taxon>
        <taxon>Tracheophyta</taxon>
        <taxon>Spermatophyta</taxon>
        <taxon>Magnoliopsida</taxon>
        <taxon>eudicotyledons</taxon>
        <taxon>Gunneridae</taxon>
        <taxon>Pentapetalae</taxon>
        <taxon>asterids</taxon>
        <taxon>campanulids</taxon>
        <taxon>Asterales</taxon>
        <taxon>Asteraceae</taxon>
        <taxon>Cichorioideae</taxon>
        <taxon>Cichorieae</taxon>
        <taxon>Lactucinae</taxon>
        <taxon>Lactuca</taxon>
    </lineage>
</organism>
<reference evidence="2 3" key="1">
    <citation type="journal article" date="2017" name="Nat. Commun.">
        <title>Genome assembly with in vitro proximity ligation data and whole-genome triplication in lettuce.</title>
        <authorList>
            <person name="Reyes-Chin-Wo S."/>
            <person name="Wang Z."/>
            <person name="Yang X."/>
            <person name="Kozik A."/>
            <person name="Arikit S."/>
            <person name="Song C."/>
            <person name="Xia L."/>
            <person name="Froenicke L."/>
            <person name="Lavelle D.O."/>
            <person name="Truco M.J."/>
            <person name="Xia R."/>
            <person name="Zhu S."/>
            <person name="Xu C."/>
            <person name="Xu H."/>
            <person name="Xu X."/>
            <person name="Cox K."/>
            <person name="Korf I."/>
            <person name="Meyers B.C."/>
            <person name="Michelmore R.W."/>
        </authorList>
    </citation>
    <scope>NUCLEOTIDE SEQUENCE [LARGE SCALE GENOMIC DNA]</scope>
    <source>
        <strain evidence="3">cv. Salinas</strain>
        <tissue evidence="2">Seedlings</tissue>
    </source>
</reference>
<accession>A0A9R1WMP6</accession>
<feature type="region of interest" description="Disordered" evidence="1">
    <location>
        <begin position="1"/>
        <end position="27"/>
    </location>
</feature>
<evidence type="ECO:0000256" key="1">
    <source>
        <dbReference type="SAM" id="MobiDB-lite"/>
    </source>
</evidence>
<evidence type="ECO:0000313" key="3">
    <source>
        <dbReference type="Proteomes" id="UP000235145"/>
    </source>
</evidence>
<dbReference type="AlphaFoldDB" id="A0A9R1WMP6"/>
<dbReference type="EMBL" id="NBSK02000001">
    <property type="protein sequence ID" value="KAJ0226458.1"/>
    <property type="molecule type" value="Genomic_DNA"/>
</dbReference>
<protein>
    <submittedName>
        <fullName evidence="2">Uncharacterized protein</fullName>
    </submittedName>
</protein>
<keyword evidence="3" id="KW-1185">Reference proteome</keyword>
<feature type="compositionally biased region" description="Basic and acidic residues" evidence="1">
    <location>
        <begin position="9"/>
        <end position="18"/>
    </location>
</feature>